<evidence type="ECO:0000256" key="1">
    <source>
        <dbReference type="ARBA" id="ARBA00006180"/>
    </source>
</evidence>
<keyword evidence="5" id="KW-1185">Reference proteome</keyword>
<organism evidence="4 5">
    <name type="scientific">Lactuca sativa</name>
    <name type="common">Garden lettuce</name>
    <dbReference type="NCBI Taxonomy" id="4236"/>
    <lineage>
        <taxon>Eukaryota</taxon>
        <taxon>Viridiplantae</taxon>
        <taxon>Streptophyta</taxon>
        <taxon>Embryophyta</taxon>
        <taxon>Tracheophyta</taxon>
        <taxon>Spermatophyta</taxon>
        <taxon>Magnoliopsida</taxon>
        <taxon>eudicotyledons</taxon>
        <taxon>Gunneridae</taxon>
        <taxon>Pentapetalae</taxon>
        <taxon>asterids</taxon>
        <taxon>campanulids</taxon>
        <taxon>Asterales</taxon>
        <taxon>Asteraceae</taxon>
        <taxon>Cichorioideae</taxon>
        <taxon>Cichorieae</taxon>
        <taxon>Lactucinae</taxon>
        <taxon>Lactuca</taxon>
    </lineage>
</organism>
<evidence type="ECO:0000313" key="5">
    <source>
        <dbReference type="Proteomes" id="UP000235145"/>
    </source>
</evidence>
<keyword evidence="3" id="KW-0812">Transmembrane</keyword>
<dbReference type="GO" id="GO:0009966">
    <property type="term" value="P:regulation of signal transduction"/>
    <property type="evidence" value="ECO:0000318"/>
    <property type="project" value="GO_Central"/>
</dbReference>
<keyword evidence="3" id="KW-0472">Membrane</keyword>
<name>A0A9R1VIA4_LACSA</name>
<dbReference type="InterPro" id="IPR007587">
    <property type="entry name" value="SAPS"/>
</dbReference>
<reference evidence="4 5" key="1">
    <citation type="journal article" date="2017" name="Nat. Commun.">
        <title>Genome assembly with in vitro proximity ligation data and whole-genome triplication in lettuce.</title>
        <authorList>
            <person name="Reyes-Chin-Wo S."/>
            <person name="Wang Z."/>
            <person name="Yang X."/>
            <person name="Kozik A."/>
            <person name="Arikit S."/>
            <person name="Song C."/>
            <person name="Xia L."/>
            <person name="Froenicke L."/>
            <person name="Lavelle D.O."/>
            <person name="Truco M.J."/>
            <person name="Xia R."/>
            <person name="Zhu S."/>
            <person name="Xu C."/>
            <person name="Xu H."/>
            <person name="Xu X."/>
            <person name="Cox K."/>
            <person name="Korf I."/>
            <person name="Meyers B.C."/>
            <person name="Michelmore R.W."/>
        </authorList>
    </citation>
    <scope>NUCLEOTIDE SEQUENCE [LARGE SCALE GENOMIC DNA]</scope>
    <source>
        <strain evidence="5">cv. Salinas</strain>
        <tissue evidence="4">Seedlings</tissue>
    </source>
</reference>
<dbReference type="GO" id="GO:0019888">
    <property type="term" value="F:protein phosphatase regulator activity"/>
    <property type="evidence" value="ECO:0000318"/>
    <property type="project" value="GO_Central"/>
</dbReference>
<gene>
    <name evidence="4" type="ORF">LSAT_V11C500280560</name>
</gene>
<feature type="transmembrane region" description="Helical" evidence="3">
    <location>
        <begin position="269"/>
        <end position="288"/>
    </location>
</feature>
<dbReference type="Proteomes" id="UP000235145">
    <property type="component" value="Unassembled WGS sequence"/>
</dbReference>
<sequence length="327" mass="37192">MKNVGSEEEDEPVISNSKSFNSGPTQNLTVDDIDDLRESAYEILLAATGASWYLFFLIWDSYFHQRRRKKKKKSRFKSKQVTNQSQQSTGLTGLLETMRVQMEAHQYVFQQLAVDLIGITSIKEVLVRLVGGDDHMYPNYAEVMQWLADSNLLKMIVDKLNPSAPPEVHANVAETLCAITRTASSPLASKLSSSSYVTRIFGHALEDSHSKSGLVHSLSVCISLLDPKKSAPSSLFNSFRSQHMYESPVQVHQETVGAMLPKLGEFHRSLVHVMGIYYFFLIMLHIMLDISWRYNVYNPVTKCSRISFIKDLIEQIPLKFRKCGYKR</sequence>
<feature type="compositionally biased region" description="Acidic residues" evidence="2">
    <location>
        <begin position="1"/>
        <end position="12"/>
    </location>
</feature>
<protein>
    <submittedName>
        <fullName evidence="4">Uncharacterized protein</fullName>
    </submittedName>
</protein>
<comment type="similarity">
    <text evidence="1">Belongs to the SAPS family.</text>
</comment>
<evidence type="ECO:0000313" key="4">
    <source>
        <dbReference type="EMBL" id="KAJ0206851.1"/>
    </source>
</evidence>
<dbReference type="PANTHER" id="PTHR12634">
    <property type="entry name" value="SIT4 YEAST -ASSOCIATING PROTEIN-RELATED"/>
    <property type="match status" value="1"/>
</dbReference>
<proteinExistence type="inferred from homology"/>
<evidence type="ECO:0000256" key="3">
    <source>
        <dbReference type="SAM" id="Phobius"/>
    </source>
</evidence>
<dbReference type="EMBL" id="NBSK02000005">
    <property type="protein sequence ID" value="KAJ0206851.1"/>
    <property type="molecule type" value="Genomic_DNA"/>
</dbReference>
<accession>A0A9R1VIA4</accession>
<evidence type="ECO:0000256" key="2">
    <source>
        <dbReference type="SAM" id="MobiDB-lite"/>
    </source>
</evidence>
<feature type="transmembrane region" description="Helical" evidence="3">
    <location>
        <begin position="43"/>
        <end position="63"/>
    </location>
</feature>
<dbReference type="PANTHER" id="PTHR12634:SF38">
    <property type="entry name" value="SIT4 PHOSPHATASE-ASSOCIATED PROTEIN FAMILY, ARMADILLO-TYPE FOLD PROTEIN-RELATED"/>
    <property type="match status" value="1"/>
</dbReference>
<feature type="region of interest" description="Disordered" evidence="2">
    <location>
        <begin position="1"/>
        <end position="26"/>
    </location>
</feature>
<dbReference type="Pfam" id="PF04499">
    <property type="entry name" value="SAPS"/>
    <property type="match status" value="1"/>
</dbReference>
<feature type="compositionally biased region" description="Polar residues" evidence="2">
    <location>
        <begin position="14"/>
        <end position="26"/>
    </location>
</feature>
<dbReference type="AlphaFoldDB" id="A0A9R1VIA4"/>
<dbReference type="GO" id="GO:0019903">
    <property type="term" value="F:protein phosphatase binding"/>
    <property type="evidence" value="ECO:0007669"/>
    <property type="project" value="InterPro"/>
</dbReference>
<keyword evidence="3" id="KW-1133">Transmembrane helix</keyword>
<comment type="caution">
    <text evidence="4">The sequence shown here is derived from an EMBL/GenBank/DDBJ whole genome shotgun (WGS) entry which is preliminary data.</text>
</comment>